<feature type="compositionally biased region" description="Basic and acidic residues" evidence="1">
    <location>
        <begin position="330"/>
        <end position="342"/>
    </location>
</feature>
<proteinExistence type="predicted"/>
<feature type="compositionally biased region" description="Pro residues" evidence="1">
    <location>
        <begin position="351"/>
        <end position="360"/>
    </location>
</feature>
<dbReference type="Proteomes" id="UP000821866">
    <property type="component" value="Chromosome 3"/>
</dbReference>
<gene>
    <name evidence="2" type="ORF">HPB51_017235</name>
</gene>
<evidence type="ECO:0000256" key="1">
    <source>
        <dbReference type="SAM" id="MobiDB-lite"/>
    </source>
</evidence>
<evidence type="ECO:0000313" key="3">
    <source>
        <dbReference type="Proteomes" id="UP000821866"/>
    </source>
</evidence>
<feature type="compositionally biased region" description="Basic and acidic residues" evidence="1">
    <location>
        <begin position="177"/>
        <end position="186"/>
    </location>
</feature>
<reference evidence="2" key="1">
    <citation type="journal article" date="2020" name="Cell">
        <title>Large-Scale Comparative Analyses of Tick Genomes Elucidate Their Genetic Diversity and Vector Capacities.</title>
        <authorList>
            <consortium name="Tick Genome and Microbiome Consortium (TIGMIC)"/>
            <person name="Jia N."/>
            <person name="Wang J."/>
            <person name="Shi W."/>
            <person name="Du L."/>
            <person name="Sun Y."/>
            <person name="Zhan W."/>
            <person name="Jiang J.F."/>
            <person name="Wang Q."/>
            <person name="Zhang B."/>
            <person name="Ji P."/>
            <person name="Bell-Sakyi L."/>
            <person name="Cui X.M."/>
            <person name="Yuan T.T."/>
            <person name="Jiang B.G."/>
            <person name="Yang W.F."/>
            <person name="Lam T.T."/>
            <person name="Chang Q.C."/>
            <person name="Ding S.J."/>
            <person name="Wang X.J."/>
            <person name="Zhu J.G."/>
            <person name="Ruan X.D."/>
            <person name="Zhao L."/>
            <person name="Wei J.T."/>
            <person name="Ye R.Z."/>
            <person name="Que T.C."/>
            <person name="Du C.H."/>
            <person name="Zhou Y.H."/>
            <person name="Cheng J.X."/>
            <person name="Dai P.F."/>
            <person name="Guo W.B."/>
            <person name="Han X.H."/>
            <person name="Huang E.J."/>
            <person name="Li L.F."/>
            <person name="Wei W."/>
            <person name="Gao Y.C."/>
            <person name="Liu J.Z."/>
            <person name="Shao H.Z."/>
            <person name="Wang X."/>
            <person name="Wang C.C."/>
            <person name="Yang T.C."/>
            <person name="Huo Q.B."/>
            <person name="Li W."/>
            <person name="Chen H.Y."/>
            <person name="Chen S.E."/>
            <person name="Zhou L.G."/>
            <person name="Ni X.B."/>
            <person name="Tian J.H."/>
            <person name="Sheng Y."/>
            <person name="Liu T."/>
            <person name="Pan Y.S."/>
            <person name="Xia L.Y."/>
            <person name="Li J."/>
            <person name="Zhao F."/>
            <person name="Cao W.C."/>
        </authorList>
    </citation>
    <scope>NUCLEOTIDE SEQUENCE</scope>
    <source>
        <strain evidence="2">Rmic-2018</strain>
    </source>
</reference>
<dbReference type="AlphaFoldDB" id="A0A9J6EB00"/>
<feature type="compositionally biased region" description="Basic and acidic residues" evidence="1">
    <location>
        <begin position="569"/>
        <end position="578"/>
    </location>
</feature>
<dbReference type="EMBL" id="JABSTU010000005">
    <property type="protein sequence ID" value="KAH8031463.1"/>
    <property type="molecule type" value="Genomic_DNA"/>
</dbReference>
<reference evidence="2" key="2">
    <citation type="submission" date="2021-09" db="EMBL/GenBank/DDBJ databases">
        <authorList>
            <person name="Jia N."/>
            <person name="Wang J."/>
            <person name="Shi W."/>
            <person name="Du L."/>
            <person name="Sun Y."/>
            <person name="Zhan W."/>
            <person name="Jiang J."/>
            <person name="Wang Q."/>
            <person name="Zhang B."/>
            <person name="Ji P."/>
            <person name="Sakyi L.B."/>
            <person name="Cui X."/>
            <person name="Yuan T."/>
            <person name="Jiang B."/>
            <person name="Yang W."/>
            <person name="Lam T.T.-Y."/>
            <person name="Chang Q."/>
            <person name="Ding S."/>
            <person name="Wang X."/>
            <person name="Zhu J."/>
            <person name="Ruan X."/>
            <person name="Zhao L."/>
            <person name="Wei J."/>
            <person name="Que T."/>
            <person name="Du C."/>
            <person name="Cheng J."/>
            <person name="Dai P."/>
            <person name="Han X."/>
            <person name="Huang E."/>
            <person name="Gao Y."/>
            <person name="Liu J."/>
            <person name="Shao H."/>
            <person name="Ye R."/>
            <person name="Li L."/>
            <person name="Wei W."/>
            <person name="Wang X."/>
            <person name="Wang C."/>
            <person name="Huo Q."/>
            <person name="Li W."/>
            <person name="Guo W."/>
            <person name="Chen H."/>
            <person name="Chen S."/>
            <person name="Zhou L."/>
            <person name="Zhou L."/>
            <person name="Ni X."/>
            <person name="Tian J."/>
            <person name="Zhou Y."/>
            <person name="Sheng Y."/>
            <person name="Liu T."/>
            <person name="Pan Y."/>
            <person name="Xia L."/>
            <person name="Li J."/>
            <person name="Zhao F."/>
            <person name="Cao W."/>
        </authorList>
    </citation>
    <scope>NUCLEOTIDE SEQUENCE</scope>
    <source>
        <strain evidence="2">Rmic-2018</strain>
        <tissue evidence="2">Larvae</tissue>
    </source>
</reference>
<feature type="compositionally biased region" description="Polar residues" evidence="1">
    <location>
        <begin position="687"/>
        <end position="699"/>
    </location>
</feature>
<feature type="region of interest" description="Disordered" evidence="1">
    <location>
        <begin position="757"/>
        <end position="802"/>
    </location>
</feature>
<evidence type="ECO:0000313" key="2">
    <source>
        <dbReference type="EMBL" id="KAH8031463.1"/>
    </source>
</evidence>
<accession>A0A9J6EB00</accession>
<organism evidence="2 3">
    <name type="scientific">Rhipicephalus microplus</name>
    <name type="common">Cattle tick</name>
    <name type="synonym">Boophilus microplus</name>
    <dbReference type="NCBI Taxonomy" id="6941"/>
    <lineage>
        <taxon>Eukaryota</taxon>
        <taxon>Metazoa</taxon>
        <taxon>Ecdysozoa</taxon>
        <taxon>Arthropoda</taxon>
        <taxon>Chelicerata</taxon>
        <taxon>Arachnida</taxon>
        <taxon>Acari</taxon>
        <taxon>Parasitiformes</taxon>
        <taxon>Ixodida</taxon>
        <taxon>Ixodoidea</taxon>
        <taxon>Ixodidae</taxon>
        <taxon>Rhipicephalinae</taxon>
        <taxon>Rhipicephalus</taxon>
        <taxon>Boophilus</taxon>
    </lineage>
</organism>
<feature type="region of interest" description="Disordered" evidence="1">
    <location>
        <begin position="569"/>
        <end position="637"/>
    </location>
</feature>
<feature type="region of interest" description="Disordered" evidence="1">
    <location>
        <begin position="152"/>
        <end position="241"/>
    </location>
</feature>
<keyword evidence="3" id="KW-1185">Reference proteome</keyword>
<comment type="caution">
    <text evidence="2">The sequence shown here is derived from an EMBL/GenBank/DDBJ whole genome shotgun (WGS) entry which is preliminary data.</text>
</comment>
<feature type="region of interest" description="Disordered" evidence="1">
    <location>
        <begin position="523"/>
        <end position="554"/>
    </location>
</feature>
<name>A0A9J6EB00_RHIMP</name>
<feature type="compositionally biased region" description="Low complexity" evidence="1">
    <location>
        <begin position="187"/>
        <end position="201"/>
    </location>
</feature>
<feature type="region of interest" description="Disordered" evidence="1">
    <location>
        <begin position="429"/>
        <end position="449"/>
    </location>
</feature>
<protein>
    <submittedName>
        <fullName evidence="2">Uncharacterized protein</fullName>
    </submittedName>
</protein>
<feature type="compositionally biased region" description="Low complexity" evidence="1">
    <location>
        <begin position="628"/>
        <end position="637"/>
    </location>
</feature>
<dbReference type="VEuPathDB" id="VectorBase:LOC119163739"/>
<sequence length="908" mass="99223">MCPVGLDHRPVALSLSRDDGWRPTARGLVYTVADDVKHSESEEEYDSEKEPAPKRVRLLIHRGTNFEAKRKQSPCRIQPAGRGIPMIAFAPPSARRASGLDPDNVERKAHYIFYDGLGADNAVHSSQPESSCSGLTTSLKGSQQWWTLLIGTVDRQRSPSRQGGTRPSGVMPSAAVHRADSTRSDNSDASGRSAESRGSAGKKVSFSRAVRVKKFPRRHEGSSNSVAHAGNGDVVDSAQVPPSPEKKFWFKVYKNRHHHDKTASGSRIAEEDPVPLETTVSDSSGHHHHHHARGPSSVARSASSASASRSPRRRPDSPVVKRNHVRRIVQKFDREATLRHDPPASSSRESSPPPIPPPPSVVRSYSVEEYTRPGTPIELQRSPAPKRSNRLVDGVKVILAPLTRKKSSASKKEVRSAGTGTLVREEDFEEVNNNENKENEPVEEEEEMPVMVDKATQVKPFDLEEFFATSGDVSHLYSQVDKSKKTTTFKTPEIHVHHPEVVVDYPITSNPRYVDDRDYEYYDRSRASSSSPTLRRGGDVSTTPEPEYGSIRRVKSSSRSFGFNLGRWEHDDKRRDSDTSSINSEPGILGRDAGSRPGSVLKAYDSKKRELSYENVPARVSETERSRTGSPTTSTSGVWVRDIEKDYRRGMADADVTVPSSGYVFTYTASMGGDRSSKKKTTKSSSRDASPTLLDNGSLSRTHRRSPSRGPRSVSSDQTSVRGGLAAAYQAILMFTAFPRAQQTLTDVSHAYSQARQARAAASSSNGRVSKSSSPRSPRIQASPSRSSAVASGSVPGSAQGSVAGSVISEPAYQRDTVVLYIPGVSHHATPSEASLRVSRSQSVLNKESKASTSRSASKSSHKSKSPPSRQPKRAASESDIRRTKSIPKGAKFPWLRIKPTVTATPVH</sequence>
<feature type="region of interest" description="Disordered" evidence="1">
    <location>
        <begin position="829"/>
        <end position="908"/>
    </location>
</feature>
<feature type="region of interest" description="Disordered" evidence="1">
    <location>
        <begin position="258"/>
        <end position="362"/>
    </location>
</feature>
<feature type="region of interest" description="Disordered" evidence="1">
    <location>
        <begin position="667"/>
        <end position="721"/>
    </location>
</feature>
<feature type="compositionally biased region" description="Low complexity" evidence="1">
    <location>
        <begin position="295"/>
        <end position="309"/>
    </location>
</feature>